<proteinExistence type="predicted"/>
<dbReference type="RefSeq" id="WP_015193564.1">
    <property type="nucleotide sequence ID" value="NC_019748.1"/>
</dbReference>
<organism evidence="1 2">
    <name type="scientific">Stanieria cyanosphaera (strain ATCC 29371 / PCC 7437)</name>
    <dbReference type="NCBI Taxonomy" id="111780"/>
    <lineage>
        <taxon>Bacteria</taxon>
        <taxon>Bacillati</taxon>
        <taxon>Cyanobacteriota</taxon>
        <taxon>Cyanophyceae</taxon>
        <taxon>Pleurocapsales</taxon>
        <taxon>Dermocarpellaceae</taxon>
        <taxon>Stanieria</taxon>
    </lineage>
</organism>
<dbReference type="EMBL" id="CP003653">
    <property type="protein sequence ID" value="AFZ35896.1"/>
    <property type="molecule type" value="Genomic_DNA"/>
</dbReference>
<evidence type="ECO:0000313" key="1">
    <source>
        <dbReference type="EMBL" id="AFZ35896.1"/>
    </source>
</evidence>
<sequence length="147" mass="16553">MSTNPASNNKPAPCIVDFGTIVNKDDIKRLLNDLCHVRYFHSIDSQLQSEGQGYILEVFNEPNQSTLIANGSIYINVQSFDYLQLSQSACDETCFDLVQEHRILRLIPICVQNSEQILTRNIDAATIEAMVTDVLSARLDVQLDDDF</sequence>
<dbReference type="AlphaFoldDB" id="K9XUZ1"/>
<dbReference type="PATRIC" id="fig|111780.3.peg.2452"/>
<name>K9XUZ1_STAC7</name>
<dbReference type="KEGG" id="scs:Sta7437_2355"/>
<accession>K9XUZ1</accession>
<gene>
    <name evidence="1" type="ordered locus">Sta7437_2355</name>
</gene>
<dbReference type="Proteomes" id="UP000010473">
    <property type="component" value="Chromosome"/>
</dbReference>
<dbReference type="eggNOG" id="ENOG5031Q1V">
    <property type="taxonomic scope" value="Bacteria"/>
</dbReference>
<keyword evidence="2" id="KW-1185">Reference proteome</keyword>
<dbReference type="STRING" id="111780.Sta7437_2355"/>
<dbReference type="OrthoDB" id="511447at2"/>
<evidence type="ECO:0000313" key="2">
    <source>
        <dbReference type="Proteomes" id="UP000010473"/>
    </source>
</evidence>
<dbReference type="HOGENOM" id="CLU_1738627_0_0_3"/>
<reference evidence="2" key="1">
    <citation type="journal article" date="2013" name="Proc. Natl. Acad. Sci. U.S.A.">
        <title>Improving the coverage of the cyanobacterial phylum using diversity-driven genome sequencing.</title>
        <authorList>
            <person name="Shih P.M."/>
            <person name="Wu D."/>
            <person name="Latifi A."/>
            <person name="Axen S.D."/>
            <person name="Fewer D.P."/>
            <person name="Talla E."/>
            <person name="Calteau A."/>
            <person name="Cai F."/>
            <person name="Tandeau de Marsac N."/>
            <person name="Rippka R."/>
            <person name="Herdman M."/>
            <person name="Sivonen K."/>
            <person name="Coursin T."/>
            <person name="Laurent T."/>
            <person name="Goodwin L."/>
            <person name="Nolan M."/>
            <person name="Davenport K.W."/>
            <person name="Han C.S."/>
            <person name="Rubin E.M."/>
            <person name="Eisen J.A."/>
            <person name="Woyke T."/>
            <person name="Gugger M."/>
            <person name="Kerfeld C.A."/>
        </authorList>
    </citation>
    <scope>NUCLEOTIDE SEQUENCE [LARGE SCALE GENOMIC DNA]</scope>
    <source>
        <strain evidence="2">ATCC 29371 / PCC 7437</strain>
    </source>
</reference>
<protein>
    <submittedName>
        <fullName evidence="1">Uncharacterized protein</fullName>
    </submittedName>
</protein>